<reference evidence="1" key="1">
    <citation type="submission" date="2020-08" db="EMBL/GenBank/DDBJ databases">
        <title>Multicomponent nature underlies the extraordinary mechanical properties of spider dragline silk.</title>
        <authorList>
            <person name="Kono N."/>
            <person name="Nakamura H."/>
            <person name="Mori M."/>
            <person name="Yoshida Y."/>
            <person name="Ohtoshi R."/>
            <person name="Malay A.D."/>
            <person name="Moran D.A.P."/>
            <person name="Tomita M."/>
            <person name="Numata K."/>
            <person name="Arakawa K."/>
        </authorList>
    </citation>
    <scope>NUCLEOTIDE SEQUENCE</scope>
</reference>
<dbReference type="EMBL" id="BMAW01042317">
    <property type="protein sequence ID" value="GFS33534.1"/>
    <property type="molecule type" value="Genomic_DNA"/>
</dbReference>
<gene>
    <name evidence="1" type="ORF">NPIL_554331</name>
</gene>
<proteinExistence type="predicted"/>
<protein>
    <submittedName>
        <fullName evidence="1">Uncharacterized protein</fullName>
    </submittedName>
</protein>
<comment type="caution">
    <text evidence="1">The sequence shown here is derived from an EMBL/GenBank/DDBJ whole genome shotgun (WGS) entry which is preliminary data.</text>
</comment>
<accession>A0A8X6J497</accession>
<dbReference type="AlphaFoldDB" id="A0A8X6J497"/>
<keyword evidence="2" id="KW-1185">Reference proteome</keyword>
<evidence type="ECO:0000313" key="1">
    <source>
        <dbReference type="EMBL" id="GFS33534.1"/>
    </source>
</evidence>
<evidence type="ECO:0000313" key="2">
    <source>
        <dbReference type="Proteomes" id="UP000887013"/>
    </source>
</evidence>
<sequence>MEPNFIEATFGEERVREDCKATPEKPPEEKIDICEISAVVVVARKYESTKQSNTTFAHTLEASGVVRVKYSENVLQSQMFYSSSEFFCGVKLQRMLHNLKYFTH</sequence>
<organism evidence="1 2">
    <name type="scientific">Nephila pilipes</name>
    <name type="common">Giant wood spider</name>
    <name type="synonym">Nephila maculata</name>
    <dbReference type="NCBI Taxonomy" id="299642"/>
    <lineage>
        <taxon>Eukaryota</taxon>
        <taxon>Metazoa</taxon>
        <taxon>Ecdysozoa</taxon>
        <taxon>Arthropoda</taxon>
        <taxon>Chelicerata</taxon>
        <taxon>Arachnida</taxon>
        <taxon>Araneae</taxon>
        <taxon>Araneomorphae</taxon>
        <taxon>Entelegynae</taxon>
        <taxon>Araneoidea</taxon>
        <taxon>Nephilidae</taxon>
        <taxon>Nephila</taxon>
    </lineage>
</organism>
<name>A0A8X6J497_NEPPI</name>
<dbReference type="Proteomes" id="UP000887013">
    <property type="component" value="Unassembled WGS sequence"/>
</dbReference>